<feature type="domain" description="N-acetyltransferase" evidence="1">
    <location>
        <begin position="37"/>
        <end position="193"/>
    </location>
</feature>
<dbReference type="SUPFAM" id="SSF55729">
    <property type="entry name" value="Acyl-CoA N-acyltransferases (Nat)"/>
    <property type="match status" value="1"/>
</dbReference>
<name>A0A814M4X7_9BILA</name>
<sequence length="204" mass="23834">MADNYLHKSTDEIKYFSMKMFRPNMDSIPSYSLPSGYSFQPYKKDSNDDEKWIDICKAAGEFKTKEQGMEMFEKYFGEYKKNDLISKRLYFLVNPEGKYIGTATAGIDQINGKEEGSLWWVSIIPEYQGKKLAKPLVSYVLHKIAEYSNVCYLDSQTTSWRAINMYADFNFVPSRLKPDNFEDAWQLLSKLCNRNFLNDIDQTD</sequence>
<dbReference type="Pfam" id="PF00583">
    <property type="entry name" value="Acetyltransf_1"/>
    <property type="match status" value="1"/>
</dbReference>
<dbReference type="InterPro" id="IPR016181">
    <property type="entry name" value="Acyl_CoA_acyltransferase"/>
</dbReference>
<dbReference type="GO" id="GO:0016747">
    <property type="term" value="F:acyltransferase activity, transferring groups other than amino-acyl groups"/>
    <property type="evidence" value="ECO:0007669"/>
    <property type="project" value="InterPro"/>
</dbReference>
<proteinExistence type="predicted"/>
<dbReference type="Proteomes" id="UP000663832">
    <property type="component" value="Unassembled WGS sequence"/>
</dbReference>
<comment type="caution">
    <text evidence="2">The sequence shown here is derived from an EMBL/GenBank/DDBJ whole genome shotgun (WGS) entry which is preliminary data.</text>
</comment>
<dbReference type="Proteomes" id="UP000663877">
    <property type="component" value="Unassembled WGS sequence"/>
</dbReference>
<evidence type="ECO:0000313" key="3">
    <source>
        <dbReference type="EMBL" id="CAF1163729.1"/>
    </source>
</evidence>
<accession>A0A814M4X7</accession>
<organism evidence="2 5">
    <name type="scientific">Adineta steineri</name>
    <dbReference type="NCBI Taxonomy" id="433720"/>
    <lineage>
        <taxon>Eukaryota</taxon>
        <taxon>Metazoa</taxon>
        <taxon>Spiralia</taxon>
        <taxon>Gnathifera</taxon>
        <taxon>Rotifera</taxon>
        <taxon>Eurotatoria</taxon>
        <taxon>Bdelloidea</taxon>
        <taxon>Adinetida</taxon>
        <taxon>Adinetidae</taxon>
        <taxon>Adineta</taxon>
    </lineage>
</organism>
<dbReference type="InterPro" id="IPR000182">
    <property type="entry name" value="GNAT_dom"/>
</dbReference>
<dbReference type="AlphaFoldDB" id="A0A814M4X7"/>
<keyword evidence="4" id="KW-1185">Reference proteome</keyword>
<reference evidence="2" key="1">
    <citation type="submission" date="2021-02" db="EMBL/GenBank/DDBJ databases">
        <authorList>
            <person name="Nowell W R."/>
        </authorList>
    </citation>
    <scope>NUCLEOTIDE SEQUENCE</scope>
</reference>
<evidence type="ECO:0000259" key="1">
    <source>
        <dbReference type="PROSITE" id="PS51186"/>
    </source>
</evidence>
<gene>
    <name evidence="2" type="ORF">BJG266_LOCUS19871</name>
    <name evidence="3" type="ORF">QVE165_LOCUS23709</name>
</gene>
<dbReference type="EMBL" id="CAJNOM010000162">
    <property type="protein sequence ID" value="CAF1163729.1"/>
    <property type="molecule type" value="Genomic_DNA"/>
</dbReference>
<dbReference type="EMBL" id="CAJNOI010000109">
    <property type="protein sequence ID" value="CAF1074016.1"/>
    <property type="molecule type" value="Genomic_DNA"/>
</dbReference>
<dbReference type="Gene3D" id="3.40.630.30">
    <property type="match status" value="1"/>
</dbReference>
<dbReference type="OrthoDB" id="9999715at2759"/>
<dbReference type="CDD" id="cd04301">
    <property type="entry name" value="NAT_SF"/>
    <property type="match status" value="1"/>
</dbReference>
<evidence type="ECO:0000313" key="2">
    <source>
        <dbReference type="EMBL" id="CAF1074016.1"/>
    </source>
</evidence>
<protein>
    <recommendedName>
        <fullName evidence="1">N-acetyltransferase domain-containing protein</fullName>
    </recommendedName>
</protein>
<evidence type="ECO:0000313" key="5">
    <source>
        <dbReference type="Proteomes" id="UP000663877"/>
    </source>
</evidence>
<dbReference type="PROSITE" id="PS51186">
    <property type="entry name" value="GNAT"/>
    <property type="match status" value="1"/>
</dbReference>
<evidence type="ECO:0000313" key="4">
    <source>
        <dbReference type="Proteomes" id="UP000663832"/>
    </source>
</evidence>